<accession>A0A918GD02</accession>
<feature type="transmembrane region" description="Helical" evidence="1">
    <location>
        <begin position="18"/>
        <end position="38"/>
    </location>
</feature>
<sequence length="161" mass="16937">MVHHLDKGEGNLMRGGRVLAVIAMIVAMLGAGFGVAAAESGGVAAANGVVAAGKTGRVDACFAGACGSATFTRVNSQYYKPVKMSVKDNKCDGHPVYIQAGVWDITSMTAPTWLPARYNKSGCKGGYAVFNSYIKWKYPIKGLVFRVCVDDAGPNTCRTAH</sequence>
<evidence type="ECO:0000313" key="3">
    <source>
        <dbReference type="Proteomes" id="UP000660680"/>
    </source>
</evidence>
<evidence type="ECO:0000313" key="2">
    <source>
        <dbReference type="EMBL" id="GGS29181.1"/>
    </source>
</evidence>
<comment type="caution">
    <text evidence="2">The sequence shown here is derived from an EMBL/GenBank/DDBJ whole genome shotgun (WGS) entry which is preliminary data.</text>
</comment>
<reference evidence="2" key="2">
    <citation type="submission" date="2020-09" db="EMBL/GenBank/DDBJ databases">
        <authorList>
            <person name="Sun Q."/>
            <person name="Ohkuma M."/>
        </authorList>
    </citation>
    <scope>NUCLEOTIDE SEQUENCE</scope>
    <source>
        <strain evidence="2">JCM 3276</strain>
    </source>
</reference>
<dbReference type="AlphaFoldDB" id="A0A918GD02"/>
<keyword evidence="1" id="KW-0472">Membrane</keyword>
<name>A0A918GD02_9PSEU</name>
<evidence type="ECO:0000256" key="1">
    <source>
        <dbReference type="SAM" id="Phobius"/>
    </source>
</evidence>
<keyword evidence="3" id="KW-1185">Reference proteome</keyword>
<dbReference type="EMBL" id="BMRB01000002">
    <property type="protein sequence ID" value="GGS29181.1"/>
    <property type="molecule type" value="Genomic_DNA"/>
</dbReference>
<protein>
    <submittedName>
        <fullName evidence="2">Uncharacterized protein</fullName>
    </submittedName>
</protein>
<reference evidence="2" key="1">
    <citation type="journal article" date="2014" name="Int. J. Syst. Evol. Microbiol.">
        <title>Complete genome sequence of Corynebacterium casei LMG S-19264T (=DSM 44701T), isolated from a smear-ripened cheese.</title>
        <authorList>
            <consortium name="US DOE Joint Genome Institute (JGI-PGF)"/>
            <person name="Walter F."/>
            <person name="Albersmeier A."/>
            <person name="Kalinowski J."/>
            <person name="Ruckert C."/>
        </authorList>
    </citation>
    <scope>NUCLEOTIDE SEQUENCE</scope>
    <source>
        <strain evidence="2">JCM 3276</strain>
    </source>
</reference>
<gene>
    <name evidence="2" type="ORF">GCM10010171_23030</name>
</gene>
<dbReference type="Proteomes" id="UP000660680">
    <property type="component" value="Unassembled WGS sequence"/>
</dbReference>
<proteinExistence type="predicted"/>
<organism evidence="2 3">
    <name type="scientific">Actinokineospora fastidiosa</name>
    <dbReference type="NCBI Taxonomy" id="1816"/>
    <lineage>
        <taxon>Bacteria</taxon>
        <taxon>Bacillati</taxon>
        <taxon>Actinomycetota</taxon>
        <taxon>Actinomycetes</taxon>
        <taxon>Pseudonocardiales</taxon>
        <taxon>Pseudonocardiaceae</taxon>
        <taxon>Actinokineospora</taxon>
    </lineage>
</organism>
<keyword evidence="1" id="KW-0812">Transmembrane</keyword>
<keyword evidence="1" id="KW-1133">Transmembrane helix</keyword>